<accession>A0A8R7V2P6</accession>
<protein>
    <submittedName>
        <fullName evidence="2">Uncharacterized protein</fullName>
    </submittedName>
</protein>
<evidence type="ECO:0000313" key="3">
    <source>
        <dbReference type="Proteomes" id="UP000015106"/>
    </source>
</evidence>
<keyword evidence="3" id="KW-1185">Reference proteome</keyword>
<keyword evidence="1" id="KW-0472">Membrane</keyword>
<organism evidence="2 3">
    <name type="scientific">Triticum urartu</name>
    <name type="common">Red wild einkorn</name>
    <name type="synonym">Crithodium urartu</name>
    <dbReference type="NCBI Taxonomy" id="4572"/>
    <lineage>
        <taxon>Eukaryota</taxon>
        <taxon>Viridiplantae</taxon>
        <taxon>Streptophyta</taxon>
        <taxon>Embryophyta</taxon>
        <taxon>Tracheophyta</taxon>
        <taxon>Spermatophyta</taxon>
        <taxon>Magnoliopsida</taxon>
        <taxon>Liliopsida</taxon>
        <taxon>Poales</taxon>
        <taxon>Poaceae</taxon>
        <taxon>BOP clade</taxon>
        <taxon>Pooideae</taxon>
        <taxon>Triticodae</taxon>
        <taxon>Triticeae</taxon>
        <taxon>Triticinae</taxon>
        <taxon>Triticum</taxon>
    </lineage>
</organism>
<name>A0A8R7V2P6_TRIUA</name>
<reference evidence="2" key="3">
    <citation type="submission" date="2022-06" db="UniProtKB">
        <authorList>
            <consortium name="EnsemblPlants"/>
        </authorList>
    </citation>
    <scope>IDENTIFICATION</scope>
</reference>
<reference evidence="2" key="2">
    <citation type="submission" date="2018-03" db="EMBL/GenBank/DDBJ databases">
        <title>The Triticum urartu genome reveals the dynamic nature of wheat genome evolution.</title>
        <authorList>
            <person name="Ling H."/>
            <person name="Ma B."/>
            <person name="Shi X."/>
            <person name="Liu H."/>
            <person name="Dong L."/>
            <person name="Sun H."/>
            <person name="Cao Y."/>
            <person name="Gao Q."/>
            <person name="Zheng S."/>
            <person name="Li Y."/>
            <person name="Yu Y."/>
            <person name="Du H."/>
            <person name="Qi M."/>
            <person name="Li Y."/>
            <person name="Yu H."/>
            <person name="Cui Y."/>
            <person name="Wang N."/>
            <person name="Chen C."/>
            <person name="Wu H."/>
            <person name="Zhao Y."/>
            <person name="Zhang J."/>
            <person name="Li Y."/>
            <person name="Zhou W."/>
            <person name="Zhang B."/>
            <person name="Hu W."/>
            <person name="Eijk M."/>
            <person name="Tang J."/>
            <person name="Witsenboer H."/>
            <person name="Zhao S."/>
            <person name="Li Z."/>
            <person name="Zhang A."/>
            <person name="Wang D."/>
            <person name="Liang C."/>
        </authorList>
    </citation>
    <scope>NUCLEOTIDE SEQUENCE [LARGE SCALE GENOMIC DNA]</scope>
    <source>
        <strain evidence="2">cv. G1812</strain>
    </source>
</reference>
<sequence>MHDDDHPPSSTSSWKSICEFLLGLLLRLSLPSTLSAPKPLTPSWLFLYFLFVLFLPMHFSWHVLVCSFLRPARPFAPHGVF</sequence>
<dbReference type="Proteomes" id="UP000015106">
    <property type="component" value="Chromosome 7"/>
</dbReference>
<feature type="transmembrane region" description="Helical" evidence="1">
    <location>
        <begin position="45"/>
        <end position="69"/>
    </location>
</feature>
<dbReference type="Gramene" id="TuG1812G0700001611.01.T01">
    <property type="protein sequence ID" value="TuG1812G0700001611.01.T01.cds467008"/>
    <property type="gene ID" value="TuG1812G0700001611.01"/>
</dbReference>
<keyword evidence="1" id="KW-1133">Transmembrane helix</keyword>
<evidence type="ECO:0000256" key="1">
    <source>
        <dbReference type="SAM" id="Phobius"/>
    </source>
</evidence>
<dbReference type="EnsemblPlants" id="TuG1812G0700001611.01.T01">
    <property type="protein sequence ID" value="TuG1812G0700001611.01.T01.cds467008"/>
    <property type="gene ID" value="TuG1812G0700001611.01"/>
</dbReference>
<evidence type="ECO:0000313" key="2">
    <source>
        <dbReference type="EnsemblPlants" id="TuG1812G0700001611.01.T01.cds467008"/>
    </source>
</evidence>
<dbReference type="AlphaFoldDB" id="A0A8R7V2P6"/>
<keyword evidence="1" id="KW-0812">Transmembrane</keyword>
<reference evidence="3" key="1">
    <citation type="journal article" date="2013" name="Nature">
        <title>Draft genome of the wheat A-genome progenitor Triticum urartu.</title>
        <authorList>
            <person name="Ling H.Q."/>
            <person name="Zhao S."/>
            <person name="Liu D."/>
            <person name="Wang J."/>
            <person name="Sun H."/>
            <person name="Zhang C."/>
            <person name="Fan H."/>
            <person name="Li D."/>
            <person name="Dong L."/>
            <person name="Tao Y."/>
            <person name="Gao C."/>
            <person name="Wu H."/>
            <person name="Li Y."/>
            <person name="Cui Y."/>
            <person name="Guo X."/>
            <person name="Zheng S."/>
            <person name="Wang B."/>
            <person name="Yu K."/>
            <person name="Liang Q."/>
            <person name="Yang W."/>
            <person name="Lou X."/>
            <person name="Chen J."/>
            <person name="Feng M."/>
            <person name="Jian J."/>
            <person name="Zhang X."/>
            <person name="Luo G."/>
            <person name="Jiang Y."/>
            <person name="Liu J."/>
            <person name="Wang Z."/>
            <person name="Sha Y."/>
            <person name="Zhang B."/>
            <person name="Wu H."/>
            <person name="Tang D."/>
            <person name="Shen Q."/>
            <person name="Xue P."/>
            <person name="Zou S."/>
            <person name="Wang X."/>
            <person name="Liu X."/>
            <person name="Wang F."/>
            <person name="Yang Y."/>
            <person name="An X."/>
            <person name="Dong Z."/>
            <person name="Zhang K."/>
            <person name="Zhang X."/>
            <person name="Luo M.C."/>
            <person name="Dvorak J."/>
            <person name="Tong Y."/>
            <person name="Wang J."/>
            <person name="Yang H."/>
            <person name="Li Z."/>
            <person name="Wang D."/>
            <person name="Zhang A."/>
            <person name="Wang J."/>
        </authorList>
    </citation>
    <scope>NUCLEOTIDE SEQUENCE</scope>
    <source>
        <strain evidence="3">cv. G1812</strain>
    </source>
</reference>
<proteinExistence type="predicted"/>